<dbReference type="Pfam" id="PF10502">
    <property type="entry name" value="Peptidase_S26"/>
    <property type="match status" value="1"/>
</dbReference>
<keyword evidence="2 6" id="KW-0812">Transmembrane</keyword>
<dbReference type="InterPro" id="IPR001733">
    <property type="entry name" value="Peptidase_S26B"/>
</dbReference>
<feature type="domain" description="Peptidase S26" evidence="7">
    <location>
        <begin position="18"/>
        <end position="91"/>
    </location>
</feature>
<comment type="caution">
    <text evidence="8">The sequence shown here is derived from an EMBL/GenBank/DDBJ whole genome shotgun (WGS) entry which is preliminary data.</text>
</comment>
<evidence type="ECO:0000259" key="7">
    <source>
        <dbReference type="Pfam" id="PF10502"/>
    </source>
</evidence>
<dbReference type="GO" id="GO:0009003">
    <property type="term" value="F:signal peptidase activity"/>
    <property type="evidence" value="ECO:0007669"/>
    <property type="project" value="UniProtKB-EC"/>
</dbReference>
<dbReference type="NCBIfam" id="TIGR02228">
    <property type="entry name" value="sigpep_I_arch"/>
    <property type="match status" value="1"/>
</dbReference>
<dbReference type="RefSeq" id="WP_343919531.1">
    <property type="nucleotide sequence ID" value="NZ_BAAAJT010000002.1"/>
</dbReference>
<keyword evidence="3 6" id="KW-1133">Transmembrane helix</keyword>
<evidence type="ECO:0000256" key="3">
    <source>
        <dbReference type="ARBA" id="ARBA00022989"/>
    </source>
</evidence>
<keyword evidence="9" id="KW-1185">Reference proteome</keyword>
<name>A0ABW4TNG3_9ACTN</name>
<comment type="subcellular location">
    <subcellularLocation>
        <location evidence="1">Membrane</location>
    </subcellularLocation>
</comment>
<dbReference type="SUPFAM" id="SSF51306">
    <property type="entry name" value="LexA/Signal peptidase"/>
    <property type="match status" value="1"/>
</dbReference>
<evidence type="ECO:0000256" key="4">
    <source>
        <dbReference type="ARBA" id="ARBA00023136"/>
    </source>
</evidence>
<dbReference type="PANTHER" id="PTHR10806:SF6">
    <property type="entry name" value="SIGNAL PEPTIDASE COMPLEX CATALYTIC SUBUNIT SEC11"/>
    <property type="match status" value="1"/>
</dbReference>
<proteinExistence type="predicted"/>
<accession>A0ABW4TNG3</accession>
<dbReference type="EC" id="3.4.21.89" evidence="5"/>
<reference evidence="9" key="1">
    <citation type="journal article" date="2019" name="Int. J. Syst. Evol. Microbiol.">
        <title>The Global Catalogue of Microorganisms (GCM) 10K type strain sequencing project: providing services to taxonomists for standard genome sequencing and annotation.</title>
        <authorList>
            <consortium name="The Broad Institute Genomics Platform"/>
            <consortium name="The Broad Institute Genome Sequencing Center for Infectious Disease"/>
            <person name="Wu L."/>
            <person name="Ma J."/>
        </authorList>
    </citation>
    <scope>NUCLEOTIDE SEQUENCE [LARGE SCALE GENOMIC DNA]</scope>
    <source>
        <strain evidence="9">CGMCC 1.12477</strain>
    </source>
</reference>
<dbReference type="Proteomes" id="UP001597351">
    <property type="component" value="Unassembled WGS sequence"/>
</dbReference>
<evidence type="ECO:0000256" key="5">
    <source>
        <dbReference type="NCBIfam" id="TIGR02228"/>
    </source>
</evidence>
<evidence type="ECO:0000256" key="2">
    <source>
        <dbReference type="ARBA" id="ARBA00022692"/>
    </source>
</evidence>
<evidence type="ECO:0000313" key="9">
    <source>
        <dbReference type="Proteomes" id="UP001597351"/>
    </source>
</evidence>
<keyword evidence="8" id="KW-0378">Hydrolase</keyword>
<evidence type="ECO:0000256" key="1">
    <source>
        <dbReference type="ARBA" id="ARBA00004370"/>
    </source>
</evidence>
<evidence type="ECO:0000313" key="8">
    <source>
        <dbReference type="EMBL" id="MFD1947953.1"/>
    </source>
</evidence>
<sequence length="178" mass="18688">MTAARSFLVQVFSWTLLLAVIAAAAALIVVPRAAGAKPLTVLSGSMTGTYDIGDVVIVRPVDTDHLGVGDVITFQPFSDDPTLTTHRIVGLNVGSEGTSYVTQGDANNAADLSAVEPAQVKGAVWYSVPKLGWVSVWMAGGWLGRVTDAAAFGLLLYGGWFIAAGFLERRRRPEGIAA</sequence>
<gene>
    <name evidence="8" type="ORF">ACFSDE_14230</name>
</gene>
<dbReference type="InterPro" id="IPR036286">
    <property type="entry name" value="LexA/Signal_pep-like_sf"/>
</dbReference>
<dbReference type="Gene3D" id="2.10.109.10">
    <property type="entry name" value="Umud Fragment, subunit A"/>
    <property type="match status" value="1"/>
</dbReference>
<dbReference type="InterPro" id="IPR019533">
    <property type="entry name" value="Peptidase_S26"/>
</dbReference>
<dbReference type="PANTHER" id="PTHR10806">
    <property type="entry name" value="SIGNAL PEPTIDASE COMPLEX CATALYTIC SUBUNIT SEC11"/>
    <property type="match status" value="1"/>
</dbReference>
<keyword evidence="4 6" id="KW-0472">Membrane</keyword>
<evidence type="ECO:0000256" key="6">
    <source>
        <dbReference type="SAM" id="Phobius"/>
    </source>
</evidence>
<protein>
    <recommendedName>
        <fullName evidence="5">Signal peptidase I</fullName>
        <ecNumber evidence="5">3.4.21.89</ecNumber>
    </recommendedName>
</protein>
<feature type="transmembrane region" description="Helical" evidence="6">
    <location>
        <begin position="149"/>
        <end position="167"/>
    </location>
</feature>
<dbReference type="CDD" id="cd06530">
    <property type="entry name" value="S26_SPase_I"/>
    <property type="match status" value="1"/>
</dbReference>
<organism evidence="8 9">
    <name type="scientific">Nocardioides aestuarii</name>
    <dbReference type="NCBI Taxonomy" id="252231"/>
    <lineage>
        <taxon>Bacteria</taxon>
        <taxon>Bacillati</taxon>
        <taxon>Actinomycetota</taxon>
        <taxon>Actinomycetes</taxon>
        <taxon>Propionibacteriales</taxon>
        <taxon>Nocardioidaceae</taxon>
        <taxon>Nocardioides</taxon>
    </lineage>
</organism>
<dbReference type="EMBL" id="JBHUGD010000003">
    <property type="protein sequence ID" value="MFD1947953.1"/>
    <property type="molecule type" value="Genomic_DNA"/>
</dbReference>